<dbReference type="AlphaFoldDB" id="A0A223KUS0"/>
<feature type="coiled-coil region" evidence="1">
    <location>
        <begin position="72"/>
        <end position="99"/>
    </location>
</feature>
<dbReference type="STRING" id="1314751.GCA_001591425_03033"/>
<dbReference type="RefSeq" id="WP_066417896.1">
    <property type="nucleotide sequence ID" value="NZ_CP018866.1"/>
</dbReference>
<dbReference type="Proteomes" id="UP000215224">
    <property type="component" value="Chromosome"/>
</dbReference>
<reference evidence="2 3" key="1">
    <citation type="submission" date="2016-12" db="EMBL/GenBank/DDBJ databases">
        <title>The whole genome sequencing and assembly of Bacillus cohnii DSM 6307T strain.</title>
        <authorList>
            <person name="Lee Y.-J."/>
            <person name="Yi H."/>
            <person name="Bahn Y.-S."/>
            <person name="Kim J.F."/>
            <person name="Lee D.-W."/>
        </authorList>
    </citation>
    <scope>NUCLEOTIDE SEQUENCE [LARGE SCALE GENOMIC DNA]</scope>
    <source>
        <strain evidence="2 3">DSM 6307</strain>
    </source>
</reference>
<organism evidence="2 3">
    <name type="scientific">Sutcliffiella cohnii</name>
    <dbReference type="NCBI Taxonomy" id="33932"/>
    <lineage>
        <taxon>Bacteria</taxon>
        <taxon>Bacillati</taxon>
        <taxon>Bacillota</taxon>
        <taxon>Bacilli</taxon>
        <taxon>Bacillales</taxon>
        <taxon>Bacillaceae</taxon>
        <taxon>Sutcliffiella</taxon>
    </lineage>
</organism>
<gene>
    <name evidence="2" type="ORF">BC6307_19095</name>
</gene>
<evidence type="ECO:0000313" key="2">
    <source>
        <dbReference type="EMBL" id="AST93216.1"/>
    </source>
</evidence>
<name>A0A223KUS0_9BACI</name>
<keyword evidence="3" id="KW-1185">Reference proteome</keyword>
<evidence type="ECO:0000256" key="1">
    <source>
        <dbReference type="SAM" id="Coils"/>
    </source>
</evidence>
<keyword evidence="1" id="KW-0175">Coiled coil</keyword>
<protein>
    <submittedName>
        <fullName evidence="2">Uncharacterized protein</fullName>
    </submittedName>
</protein>
<dbReference type="EMBL" id="CP018866">
    <property type="protein sequence ID" value="AST93216.1"/>
    <property type="molecule type" value="Genomic_DNA"/>
</dbReference>
<accession>A0A223KUS0</accession>
<sequence>MSEMVLEAIKFFRSYGVKCDDDDKWVQEWLNSDPSRKVSKEAFCEEDLYDFNEWCRWKGSVYEKGIDDQTKIERLLEEINELKSEIIVLRKQNNELEARLRMNTF</sequence>
<evidence type="ECO:0000313" key="3">
    <source>
        <dbReference type="Proteomes" id="UP000215224"/>
    </source>
</evidence>
<dbReference type="KEGG" id="bcoh:BC6307_19095"/>
<proteinExistence type="predicted"/>